<comment type="caution">
    <text evidence="1">The sequence shown here is derived from an EMBL/GenBank/DDBJ whole genome shotgun (WGS) entry which is preliminary data.</text>
</comment>
<evidence type="ECO:0000313" key="1">
    <source>
        <dbReference type="EMBL" id="MBW0534083.1"/>
    </source>
</evidence>
<evidence type="ECO:0000313" key="2">
    <source>
        <dbReference type="Proteomes" id="UP000765509"/>
    </source>
</evidence>
<proteinExistence type="predicted"/>
<dbReference type="OrthoDB" id="2501918at2759"/>
<keyword evidence="2" id="KW-1185">Reference proteome</keyword>
<organism evidence="1 2">
    <name type="scientific">Austropuccinia psidii MF-1</name>
    <dbReference type="NCBI Taxonomy" id="1389203"/>
    <lineage>
        <taxon>Eukaryota</taxon>
        <taxon>Fungi</taxon>
        <taxon>Dikarya</taxon>
        <taxon>Basidiomycota</taxon>
        <taxon>Pucciniomycotina</taxon>
        <taxon>Pucciniomycetes</taxon>
        <taxon>Pucciniales</taxon>
        <taxon>Sphaerophragmiaceae</taxon>
        <taxon>Austropuccinia</taxon>
    </lineage>
</organism>
<dbReference type="Proteomes" id="UP000765509">
    <property type="component" value="Unassembled WGS sequence"/>
</dbReference>
<dbReference type="EMBL" id="AVOT02039093">
    <property type="protein sequence ID" value="MBW0534083.1"/>
    <property type="molecule type" value="Genomic_DNA"/>
</dbReference>
<accession>A0A9Q3IAE5</accession>
<name>A0A9Q3IAE5_9BASI</name>
<sequence length="335" mass="37898">MEQHRQGYAQSSIGAQPVAVKTQTQTQDACLKSSPWIRRQLVTPRSKVVRFRRPTARDPFASWWRPACTHTDLSLALLILRQILFMSCYRRPGLVGRHPLPATTSTRWISPMLYSGVVRQQSATDSLPPTPVNKTLQPHPEAYHSSSETSVGNNCSHTVHKVVPAQQCVAPNLCQETSKTTKKGKRMSGIKSEDIRSIESVLEECKDPRNRPQSENLQPRLRVARGNSKPVCCEEIVVRYCDEFDFQLPILQLVSHKNSRKKVVILEIKRRLVGIGEGLTTFEAIHDAYKDTVAYFLKGDPLLEHQLLKEGEYVDWSSKSDKRTQEASRPTSKTS</sequence>
<gene>
    <name evidence="1" type="ORF">O181_073798</name>
</gene>
<dbReference type="AlphaFoldDB" id="A0A9Q3IAE5"/>
<protein>
    <submittedName>
        <fullName evidence="1">Uncharacterized protein</fullName>
    </submittedName>
</protein>
<reference evidence="1" key="1">
    <citation type="submission" date="2021-03" db="EMBL/GenBank/DDBJ databases">
        <title>Draft genome sequence of rust myrtle Austropuccinia psidii MF-1, a brazilian biotype.</title>
        <authorList>
            <person name="Quecine M.C."/>
            <person name="Pachon D.M.R."/>
            <person name="Bonatelli M.L."/>
            <person name="Correr F.H."/>
            <person name="Franceschini L.M."/>
            <person name="Leite T.F."/>
            <person name="Margarido G.R.A."/>
            <person name="Almeida C.A."/>
            <person name="Ferrarezi J.A."/>
            <person name="Labate C.A."/>
        </authorList>
    </citation>
    <scope>NUCLEOTIDE SEQUENCE</scope>
    <source>
        <strain evidence="1">MF-1</strain>
    </source>
</reference>